<keyword evidence="2" id="KW-1185">Reference proteome</keyword>
<gene>
    <name evidence="1" type="ORF">VFH_IV112640</name>
</gene>
<dbReference type="PANTHER" id="PTHR33116">
    <property type="entry name" value="REVERSE TRANSCRIPTASE ZINC-BINDING DOMAIN-CONTAINING PROTEIN-RELATED-RELATED"/>
    <property type="match status" value="1"/>
</dbReference>
<protein>
    <submittedName>
        <fullName evidence="1">Uncharacterized protein</fullName>
    </submittedName>
</protein>
<proteinExistence type="predicted"/>
<accession>A0AAV1AET7</accession>
<dbReference type="PANTHER" id="PTHR33116:SF84">
    <property type="entry name" value="RNA-DIRECTED DNA POLYMERASE"/>
    <property type="match status" value="1"/>
</dbReference>
<reference evidence="1 2" key="1">
    <citation type="submission" date="2023-01" db="EMBL/GenBank/DDBJ databases">
        <authorList>
            <person name="Kreplak J."/>
        </authorList>
    </citation>
    <scope>NUCLEOTIDE SEQUENCE [LARGE SCALE GENOMIC DNA]</scope>
</reference>
<organism evidence="1 2">
    <name type="scientific">Vicia faba</name>
    <name type="common">Broad bean</name>
    <name type="synonym">Faba vulgaris</name>
    <dbReference type="NCBI Taxonomy" id="3906"/>
    <lineage>
        <taxon>Eukaryota</taxon>
        <taxon>Viridiplantae</taxon>
        <taxon>Streptophyta</taxon>
        <taxon>Embryophyta</taxon>
        <taxon>Tracheophyta</taxon>
        <taxon>Spermatophyta</taxon>
        <taxon>Magnoliopsida</taxon>
        <taxon>eudicotyledons</taxon>
        <taxon>Gunneridae</taxon>
        <taxon>Pentapetalae</taxon>
        <taxon>rosids</taxon>
        <taxon>fabids</taxon>
        <taxon>Fabales</taxon>
        <taxon>Fabaceae</taxon>
        <taxon>Papilionoideae</taxon>
        <taxon>50 kb inversion clade</taxon>
        <taxon>NPAAA clade</taxon>
        <taxon>Hologalegina</taxon>
        <taxon>IRL clade</taxon>
        <taxon>Fabeae</taxon>
        <taxon>Vicia</taxon>
    </lineage>
</organism>
<sequence length="164" mass="19044">MRIARSSILNHFSFTDEVLLFCHGDYQSSYLMLQGMLIFSKTSGLYPNKNKSEIYCSGLKETDLQRLLDAFGFSKSILPFKYLGMPINSKRFSAKDFQILVDKITTRIRIWSSRHLSFTGRVVLINSFILAIHSYWSQIIIIPKRVIKDITMICRAFWWTGKAT</sequence>
<dbReference type="AlphaFoldDB" id="A0AAV1AET7"/>
<dbReference type="Proteomes" id="UP001157006">
    <property type="component" value="Chromosome 4"/>
</dbReference>
<evidence type="ECO:0000313" key="1">
    <source>
        <dbReference type="EMBL" id="CAI8609010.1"/>
    </source>
</evidence>
<evidence type="ECO:0000313" key="2">
    <source>
        <dbReference type="Proteomes" id="UP001157006"/>
    </source>
</evidence>
<name>A0AAV1AET7_VICFA</name>
<dbReference type="EMBL" id="OX451739">
    <property type="protein sequence ID" value="CAI8609010.1"/>
    <property type="molecule type" value="Genomic_DNA"/>
</dbReference>